<dbReference type="AlphaFoldDB" id="A0A455SK29"/>
<name>A0A455SK29_9CHLR</name>
<accession>A0A455SK29</accession>
<sequence length="193" mass="21951">MLMLKQQNLQEQVASLFHDLNIDEELRTTFIQNPANVIAERFCKKARQQVSKANQLLFSLISNKKFRKWIREYSRKYQNKDICSQQFITDFAQAVIRFSDAKLVQALASGAMDQNVSTAFSDNNVEAKVVKQYSVAIAEGFAVYNRQYAITKNKTRGPQFDPDDIITSEMVRAISEYLVARGLGIWQTGAVPG</sequence>
<proteinExistence type="predicted"/>
<dbReference type="EMBL" id="AP019376">
    <property type="protein sequence ID" value="BBH87319.1"/>
    <property type="molecule type" value="Genomic_DNA"/>
</dbReference>
<evidence type="ECO:0000313" key="1">
    <source>
        <dbReference type="EMBL" id="BBH87319.1"/>
    </source>
</evidence>
<organism evidence="1">
    <name type="scientific">Thermosporothrix sp. COM3</name>
    <dbReference type="NCBI Taxonomy" id="2490863"/>
    <lineage>
        <taxon>Bacteria</taxon>
        <taxon>Bacillati</taxon>
        <taxon>Chloroflexota</taxon>
        <taxon>Ktedonobacteria</taxon>
        <taxon>Ktedonobacterales</taxon>
        <taxon>Thermosporotrichaceae</taxon>
        <taxon>Thermosporothrix</taxon>
    </lineage>
</organism>
<reference evidence="1" key="1">
    <citation type="submission" date="2018-12" db="EMBL/GenBank/DDBJ databases">
        <title>Novel natural products biosynthetic potential of the class Ktedonobacteria.</title>
        <authorList>
            <person name="Zheng Y."/>
            <person name="Saitou A."/>
            <person name="Wang C.M."/>
            <person name="Toyoda A."/>
            <person name="Minakuchi Y."/>
            <person name="Sekiguchi Y."/>
            <person name="Ueda K."/>
            <person name="Takano H."/>
            <person name="Sakai Y."/>
            <person name="Yokota A."/>
            <person name="Yabe S."/>
        </authorList>
    </citation>
    <scope>NUCLEOTIDE SEQUENCE</scope>
    <source>
        <strain evidence="1">COM3</strain>
    </source>
</reference>
<protein>
    <submittedName>
        <fullName evidence="1">Uncharacterized protein</fullName>
    </submittedName>
</protein>
<gene>
    <name evidence="1" type="ORF">KTC_20700</name>
</gene>